<organism evidence="2 3">
    <name type="scientific">Vigna unguiculata</name>
    <name type="common">Cowpea</name>
    <dbReference type="NCBI Taxonomy" id="3917"/>
    <lineage>
        <taxon>Eukaryota</taxon>
        <taxon>Viridiplantae</taxon>
        <taxon>Streptophyta</taxon>
        <taxon>Embryophyta</taxon>
        <taxon>Tracheophyta</taxon>
        <taxon>Spermatophyta</taxon>
        <taxon>Magnoliopsida</taxon>
        <taxon>eudicotyledons</taxon>
        <taxon>Gunneridae</taxon>
        <taxon>Pentapetalae</taxon>
        <taxon>rosids</taxon>
        <taxon>fabids</taxon>
        <taxon>Fabales</taxon>
        <taxon>Fabaceae</taxon>
        <taxon>Papilionoideae</taxon>
        <taxon>50 kb inversion clade</taxon>
        <taxon>NPAAA clade</taxon>
        <taxon>indigoferoid/millettioid clade</taxon>
        <taxon>Phaseoleae</taxon>
        <taxon>Vigna</taxon>
    </lineage>
</organism>
<evidence type="ECO:0000313" key="2">
    <source>
        <dbReference type="EMBL" id="QCE11030.1"/>
    </source>
</evidence>
<sequence>MELQTTREEALRMGQIPYTPWGILSMRYPVSGHVGMTVSGSSLVRLVSLIVYSGASEHKTESPVQLDAVSKEMLDVDSKRMGTCWRGYRQRFLGSLAVDTYRPPVAKRSTPSKMKGIGKDRKRLRALAKTGGVGSSGSSNPNLGGFEKAKVQVRKGVEIKLSDVEAWADEKKKLEAEVKVEFDKIRIAKDTASEIYGLQQSIYSEHMNGFQKALRQAYFLYKEISCLKATQEATILGSEGTMVITPPTNVDGVVLETEDEEEEVEEVDDAEEVVEDANDVGAE</sequence>
<evidence type="ECO:0000256" key="1">
    <source>
        <dbReference type="SAM" id="MobiDB-lite"/>
    </source>
</evidence>
<feature type="region of interest" description="Disordered" evidence="1">
    <location>
        <begin position="260"/>
        <end position="283"/>
    </location>
</feature>
<proteinExistence type="predicted"/>
<accession>A0A4D6NAW6</accession>
<evidence type="ECO:0000313" key="3">
    <source>
        <dbReference type="Proteomes" id="UP000501690"/>
    </source>
</evidence>
<protein>
    <submittedName>
        <fullName evidence="2">Uncharacterized protein</fullName>
    </submittedName>
</protein>
<dbReference type="Proteomes" id="UP000501690">
    <property type="component" value="Linkage Group LG10"/>
</dbReference>
<reference evidence="2 3" key="1">
    <citation type="submission" date="2019-04" db="EMBL/GenBank/DDBJ databases">
        <title>An improved genome assembly and genetic linkage map for asparagus bean, Vigna unguiculata ssp. sesquipedialis.</title>
        <authorList>
            <person name="Xia Q."/>
            <person name="Zhang R."/>
            <person name="Dong Y."/>
        </authorList>
    </citation>
    <scope>NUCLEOTIDE SEQUENCE [LARGE SCALE GENOMIC DNA]</scope>
    <source>
        <tissue evidence="2">Leaf</tissue>
    </source>
</reference>
<dbReference type="EMBL" id="CP039354">
    <property type="protein sequence ID" value="QCE11030.1"/>
    <property type="molecule type" value="Genomic_DNA"/>
</dbReference>
<name>A0A4D6NAW6_VIGUN</name>
<keyword evidence="3" id="KW-1185">Reference proteome</keyword>
<dbReference type="AlphaFoldDB" id="A0A4D6NAW6"/>
<gene>
    <name evidence="2" type="ORF">DEO72_LG10g2263</name>
</gene>